<dbReference type="NCBIfam" id="NF033542">
    <property type="entry name" value="transpos_IS110"/>
    <property type="match status" value="1"/>
</dbReference>
<dbReference type="STRING" id="1420851.AU255_17410"/>
<evidence type="ECO:0000259" key="2">
    <source>
        <dbReference type="Pfam" id="PF01548"/>
    </source>
</evidence>
<dbReference type="GO" id="GO:0004803">
    <property type="term" value="F:transposase activity"/>
    <property type="evidence" value="ECO:0007669"/>
    <property type="project" value="InterPro"/>
</dbReference>
<dbReference type="OrthoDB" id="6637920at2"/>
<protein>
    <submittedName>
        <fullName evidence="4">Transposase</fullName>
    </submittedName>
</protein>
<evidence type="ECO:0000313" key="5">
    <source>
        <dbReference type="Proteomes" id="UP000191980"/>
    </source>
</evidence>
<keyword evidence="1" id="KW-0175">Coiled coil</keyword>
<dbReference type="PANTHER" id="PTHR33055:SF3">
    <property type="entry name" value="PUTATIVE TRANSPOSASE FOR IS117-RELATED"/>
    <property type="match status" value="1"/>
</dbReference>
<feature type="coiled-coil region" evidence="1">
    <location>
        <begin position="139"/>
        <end position="166"/>
    </location>
</feature>
<feature type="domain" description="Transposase IS110-like N-terminal" evidence="2">
    <location>
        <begin position="11"/>
        <end position="176"/>
    </location>
</feature>
<evidence type="ECO:0000259" key="3">
    <source>
        <dbReference type="Pfam" id="PF02371"/>
    </source>
</evidence>
<sequence>MNIHNLAHLQVAVDIGSHEHYVAIGLSEGGILDEFSITHTPAGFQYFFSRIERQEHLYNRPVDVAMEGYNGWARPLDSQIQSHGYQLYNVNNLKLARFKEIFPAPAKSDLVDTHKMLELFQLQDHLPLAKGVLQAVLPVPDANRRLKRLTRRRRQLINEKVALQNRIQPDLQATCPTLLDMTGSIDNLWFLHFLTCRDDLTKLMRLQTKSLLAIQGVGRKYLNLILDWQKQAEFSNEIEEVGPMIQEDARRLLALMASIKTMDAKIDSQIQKSAYAQHIDSIPGFGLVCSAELAGEIGTLDRFPKQSSFSIYIGMAPLDKQSGGYQGTKSPKHVNTRARKAMMTAVCRHMAYVPESRAYYDKKRSEGKTHNNAVRALGRHISRVIWSMLRHDRDYIELASINEKTA</sequence>
<dbReference type="GO" id="GO:0003677">
    <property type="term" value="F:DNA binding"/>
    <property type="evidence" value="ECO:0007669"/>
    <property type="project" value="InterPro"/>
</dbReference>
<reference evidence="4 5" key="1">
    <citation type="submission" date="2015-12" db="EMBL/GenBank/DDBJ databases">
        <authorList>
            <person name="Shamseldin A."/>
            <person name="Moawad H."/>
            <person name="Abd El-Rahim W.M."/>
            <person name="Sadowsky M.J."/>
        </authorList>
    </citation>
    <scope>NUCLEOTIDE SEQUENCE [LARGE SCALE GENOMIC DNA]</scope>
    <source>
        <strain evidence="4 5">WF1</strain>
    </source>
</reference>
<dbReference type="InterPro" id="IPR047650">
    <property type="entry name" value="Transpos_IS110"/>
</dbReference>
<dbReference type="AlphaFoldDB" id="A0A1V8M127"/>
<dbReference type="Pfam" id="PF01548">
    <property type="entry name" value="DEDD_Tnp_IS110"/>
    <property type="match status" value="1"/>
</dbReference>
<dbReference type="Pfam" id="PF02371">
    <property type="entry name" value="Transposase_20"/>
    <property type="match status" value="1"/>
</dbReference>
<organism evidence="4 5">
    <name type="scientific">Methyloprofundus sedimenti</name>
    <dbReference type="NCBI Taxonomy" id="1420851"/>
    <lineage>
        <taxon>Bacteria</taxon>
        <taxon>Pseudomonadati</taxon>
        <taxon>Pseudomonadota</taxon>
        <taxon>Gammaproteobacteria</taxon>
        <taxon>Methylococcales</taxon>
        <taxon>Methylococcaceae</taxon>
        <taxon>Methyloprofundus</taxon>
    </lineage>
</organism>
<comment type="caution">
    <text evidence="4">The sequence shown here is derived from an EMBL/GenBank/DDBJ whole genome shotgun (WGS) entry which is preliminary data.</text>
</comment>
<dbReference type="Proteomes" id="UP000191980">
    <property type="component" value="Unassembled WGS sequence"/>
</dbReference>
<gene>
    <name evidence="4" type="ORF">AU255_17410</name>
</gene>
<proteinExistence type="predicted"/>
<dbReference type="PANTHER" id="PTHR33055">
    <property type="entry name" value="TRANSPOSASE FOR INSERTION SEQUENCE ELEMENT IS1111A"/>
    <property type="match status" value="1"/>
</dbReference>
<dbReference type="RefSeq" id="WP_080524207.1">
    <property type="nucleotide sequence ID" value="NZ_LPUF01000004.1"/>
</dbReference>
<dbReference type="InterPro" id="IPR003346">
    <property type="entry name" value="Transposase_20"/>
</dbReference>
<evidence type="ECO:0000313" key="4">
    <source>
        <dbReference type="EMBL" id="OQK15255.1"/>
    </source>
</evidence>
<keyword evidence="5" id="KW-1185">Reference proteome</keyword>
<evidence type="ECO:0000256" key="1">
    <source>
        <dbReference type="SAM" id="Coils"/>
    </source>
</evidence>
<dbReference type="GO" id="GO:0006313">
    <property type="term" value="P:DNA transposition"/>
    <property type="evidence" value="ECO:0007669"/>
    <property type="project" value="InterPro"/>
</dbReference>
<name>A0A1V8M127_9GAMM</name>
<dbReference type="EMBL" id="LPUF01000004">
    <property type="protein sequence ID" value="OQK15255.1"/>
    <property type="molecule type" value="Genomic_DNA"/>
</dbReference>
<feature type="domain" description="Transposase IS116/IS110/IS902 C-terminal" evidence="3">
    <location>
        <begin position="277"/>
        <end position="360"/>
    </location>
</feature>
<dbReference type="InterPro" id="IPR002525">
    <property type="entry name" value="Transp_IS110-like_N"/>
</dbReference>
<accession>A0A1V8M127</accession>